<dbReference type="Proteomes" id="UP000619479">
    <property type="component" value="Unassembled WGS sequence"/>
</dbReference>
<keyword evidence="4" id="KW-1185">Reference proteome</keyword>
<dbReference type="Pfam" id="PF13561">
    <property type="entry name" value="adh_short_C2"/>
    <property type="match status" value="1"/>
</dbReference>
<dbReference type="NCBIfam" id="TIGR01963">
    <property type="entry name" value="PHB_DH"/>
    <property type="match status" value="1"/>
</dbReference>
<dbReference type="PANTHER" id="PTHR42879">
    <property type="entry name" value="3-OXOACYL-(ACYL-CARRIER-PROTEIN) REDUCTASE"/>
    <property type="match status" value="1"/>
</dbReference>
<accession>A0A919IHI5</accession>
<dbReference type="InterPro" id="IPR020904">
    <property type="entry name" value="Sc_DH/Rdtase_CS"/>
</dbReference>
<organism evidence="3 4">
    <name type="scientific">Actinoplanes cyaneus</name>
    <dbReference type="NCBI Taxonomy" id="52696"/>
    <lineage>
        <taxon>Bacteria</taxon>
        <taxon>Bacillati</taxon>
        <taxon>Actinomycetota</taxon>
        <taxon>Actinomycetes</taxon>
        <taxon>Micromonosporales</taxon>
        <taxon>Micromonosporaceae</taxon>
        <taxon>Actinoplanes</taxon>
    </lineage>
</organism>
<dbReference type="InterPro" id="IPR002347">
    <property type="entry name" value="SDR_fam"/>
</dbReference>
<dbReference type="Gene3D" id="3.40.50.720">
    <property type="entry name" value="NAD(P)-binding Rossmann-like Domain"/>
    <property type="match status" value="1"/>
</dbReference>
<evidence type="ECO:0000313" key="4">
    <source>
        <dbReference type="Proteomes" id="UP000619479"/>
    </source>
</evidence>
<dbReference type="PRINTS" id="PR00080">
    <property type="entry name" value="SDRFAMILY"/>
</dbReference>
<dbReference type="GO" id="GO:0003858">
    <property type="term" value="F:3-hydroxybutyrate dehydrogenase activity"/>
    <property type="evidence" value="ECO:0007669"/>
    <property type="project" value="InterPro"/>
</dbReference>
<dbReference type="SUPFAM" id="SSF51735">
    <property type="entry name" value="NAD(P)-binding Rossmann-fold domains"/>
    <property type="match status" value="1"/>
</dbReference>
<evidence type="ECO:0000256" key="1">
    <source>
        <dbReference type="ARBA" id="ARBA00006484"/>
    </source>
</evidence>
<dbReference type="EMBL" id="BOMH01000027">
    <property type="protein sequence ID" value="GID65598.1"/>
    <property type="molecule type" value="Genomic_DNA"/>
</dbReference>
<gene>
    <name evidence="3" type="primary">bdh</name>
    <name evidence="3" type="ORF">Acy02nite_34790</name>
</gene>
<protein>
    <submittedName>
        <fullName evidence="3">3-hydroxybutyrate dehydrogenase</fullName>
    </submittedName>
</protein>
<dbReference type="PRINTS" id="PR00081">
    <property type="entry name" value="GDHRDH"/>
</dbReference>
<dbReference type="PANTHER" id="PTHR42879:SF2">
    <property type="entry name" value="3-OXOACYL-[ACYL-CARRIER-PROTEIN] REDUCTASE FABG"/>
    <property type="match status" value="1"/>
</dbReference>
<dbReference type="GO" id="GO:0032787">
    <property type="term" value="P:monocarboxylic acid metabolic process"/>
    <property type="evidence" value="ECO:0007669"/>
    <property type="project" value="UniProtKB-ARBA"/>
</dbReference>
<dbReference type="InterPro" id="IPR036291">
    <property type="entry name" value="NAD(P)-bd_dom_sf"/>
</dbReference>
<keyword evidence="2" id="KW-0560">Oxidoreductase</keyword>
<evidence type="ECO:0000256" key="2">
    <source>
        <dbReference type="ARBA" id="ARBA00023002"/>
    </source>
</evidence>
<dbReference type="InterPro" id="IPR050259">
    <property type="entry name" value="SDR"/>
</dbReference>
<comment type="caution">
    <text evidence="3">The sequence shown here is derived from an EMBL/GenBank/DDBJ whole genome shotgun (WGS) entry which is preliminary data.</text>
</comment>
<proteinExistence type="inferred from homology"/>
<evidence type="ECO:0000313" key="3">
    <source>
        <dbReference type="EMBL" id="GID65598.1"/>
    </source>
</evidence>
<dbReference type="PROSITE" id="PS00061">
    <property type="entry name" value="ADH_SHORT"/>
    <property type="match status" value="1"/>
</dbReference>
<dbReference type="AlphaFoldDB" id="A0A919IHI5"/>
<sequence length="265" mass="27737">MRASIRTVTGMTTARVVDLDLTGRTALVTGAGSGIGRSCAERLAAAGADVIAVDLDERTAKEAATAIGGRAIGADLSDLDAVDALPAQVDVLVNNAGLQVVAPLPDFPPDKFTLIQRVMVEAPFRLVKLVLPHMYDRGWGRIVNISSVHGLVASPFKAAYVTAKHGLEGLSKVTALEGAPHGVTSNCVNPAFVRTPLVDKQIADQALANGIPESEVVEKIMLDRAAIKKLIEPEQVAELVAYLCSPPASFITGSSIMIDGGWTAH</sequence>
<dbReference type="NCBIfam" id="NF009093">
    <property type="entry name" value="PRK12429.1"/>
    <property type="match status" value="1"/>
</dbReference>
<dbReference type="FunFam" id="3.40.50.720:FF:000084">
    <property type="entry name" value="Short-chain dehydrogenase reductase"/>
    <property type="match status" value="1"/>
</dbReference>
<reference evidence="3" key="1">
    <citation type="submission" date="2021-01" db="EMBL/GenBank/DDBJ databases">
        <title>Whole genome shotgun sequence of Actinoplanes cyaneus NBRC 14990.</title>
        <authorList>
            <person name="Komaki H."/>
            <person name="Tamura T."/>
        </authorList>
    </citation>
    <scope>NUCLEOTIDE SEQUENCE</scope>
    <source>
        <strain evidence="3">NBRC 14990</strain>
    </source>
</reference>
<dbReference type="InterPro" id="IPR011294">
    <property type="entry name" value="3-OHbutyrate_DH"/>
</dbReference>
<comment type="similarity">
    <text evidence="1">Belongs to the short-chain dehydrogenases/reductases (SDR) family.</text>
</comment>
<name>A0A919IHI5_9ACTN</name>